<dbReference type="InterPro" id="IPR057326">
    <property type="entry name" value="KR_dom"/>
</dbReference>
<evidence type="ECO:0000259" key="3">
    <source>
        <dbReference type="SMART" id="SM00822"/>
    </source>
</evidence>
<reference evidence="4 5" key="1">
    <citation type="journal article" date="2013" name="ISME J.">
        <title>Comparative genomics of pathogenic lineages of Vibrio nigripulchritudo identifies virulence-associated traits.</title>
        <authorList>
            <person name="Goudenege D."/>
            <person name="Labreuche Y."/>
            <person name="Krin E."/>
            <person name="Ansquer D."/>
            <person name="Mangenot S."/>
            <person name="Calteau A."/>
            <person name="Medigue C."/>
            <person name="Mazel D."/>
            <person name="Polz M.F."/>
            <person name="Le Roux F."/>
        </authorList>
    </citation>
    <scope>NUCLEOTIDE SEQUENCE [LARGE SCALE GENOMIC DNA]</scope>
    <source>
        <strain evidence="4 5">SOn1</strain>
    </source>
</reference>
<dbReference type="PANTHER" id="PTHR43477">
    <property type="entry name" value="DIHYDROANTICAPSIN 7-DEHYDROGENASE"/>
    <property type="match status" value="1"/>
</dbReference>
<gene>
    <name evidence="4" type="ORF">VIBNISOn1_p0143</name>
</gene>
<evidence type="ECO:0000256" key="1">
    <source>
        <dbReference type="ARBA" id="ARBA00006484"/>
    </source>
</evidence>
<dbReference type="Pfam" id="PF13561">
    <property type="entry name" value="adh_short_C2"/>
    <property type="match status" value="1"/>
</dbReference>
<dbReference type="InterPro" id="IPR051122">
    <property type="entry name" value="SDR_DHRS6-like"/>
</dbReference>
<comment type="caution">
    <text evidence="4">The sequence shown here is derived from an EMBL/GenBank/DDBJ whole genome shotgun (WGS) entry which is preliminary data.</text>
</comment>
<feature type="domain" description="Ketoreductase" evidence="3">
    <location>
        <begin position="3"/>
        <end position="166"/>
    </location>
</feature>
<dbReference type="PANTHER" id="PTHR43477:SF1">
    <property type="entry name" value="DIHYDROANTICAPSIN 7-DEHYDROGENASE"/>
    <property type="match status" value="1"/>
</dbReference>
<dbReference type="Proteomes" id="UP000018211">
    <property type="component" value="Unassembled WGS sequence"/>
</dbReference>
<keyword evidence="2" id="KW-0560">Oxidoreductase</keyword>
<dbReference type="GO" id="GO:0016491">
    <property type="term" value="F:oxidoreductase activity"/>
    <property type="evidence" value="ECO:0007669"/>
    <property type="project" value="UniProtKB-KW"/>
</dbReference>
<dbReference type="Gene3D" id="3.40.50.720">
    <property type="entry name" value="NAD(P)-binding Rossmann-like Domain"/>
    <property type="match status" value="1"/>
</dbReference>
<name>A0AAV2VZW0_9VIBR</name>
<dbReference type="CDD" id="cd05233">
    <property type="entry name" value="SDR_c"/>
    <property type="match status" value="1"/>
</dbReference>
<evidence type="ECO:0000313" key="4">
    <source>
        <dbReference type="EMBL" id="CCO50306.1"/>
    </source>
</evidence>
<organism evidence="4 5">
    <name type="scientific">Vibrio nigripulchritudo SOn1</name>
    <dbReference type="NCBI Taxonomy" id="1238450"/>
    <lineage>
        <taxon>Bacteria</taxon>
        <taxon>Pseudomonadati</taxon>
        <taxon>Pseudomonadota</taxon>
        <taxon>Gammaproteobacteria</taxon>
        <taxon>Vibrionales</taxon>
        <taxon>Vibrionaceae</taxon>
        <taxon>Vibrio</taxon>
    </lineage>
</organism>
<dbReference type="SMART" id="SM00822">
    <property type="entry name" value="PKS_KR"/>
    <property type="match status" value="1"/>
</dbReference>
<dbReference type="SUPFAM" id="SSF51735">
    <property type="entry name" value="NAD(P)-binding Rossmann-fold domains"/>
    <property type="match status" value="1"/>
</dbReference>
<dbReference type="InterPro" id="IPR002347">
    <property type="entry name" value="SDR_fam"/>
</dbReference>
<evidence type="ECO:0000256" key="2">
    <source>
        <dbReference type="ARBA" id="ARBA00023002"/>
    </source>
</evidence>
<dbReference type="PRINTS" id="PR00080">
    <property type="entry name" value="SDRFAMILY"/>
</dbReference>
<sequence length="225" mass="23910">MQSVALVTGCSSGIGQEIANNLLNMGWKVIGVSRRSPTIDHEAFEHMLVDLSDIVQSERQFEAITKVDAIVHAAGILRVGRHTEMDLDDGELMWRTHVQAAAILMRNLTPKMPDGGRIVLIGSRVAEGAQEKSLYAASKAAYVGLARSVAMELANRAVTVNIVSPAATDTPMLKDPNRAATQPALPPFGRLIQPSEIAGTVQFLLSESAASITGQNIIVCAGASL</sequence>
<dbReference type="InterPro" id="IPR036291">
    <property type="entry name" value="NAD(P)-bd_dom_sf"/>
</dbReference>
<protein>
    <submittedName>
        <fullName evidence="4">Short-chain dehydrogenase/reductase</fullName>
    </submittedName>
</protein>
<accession>A0AAV2VZW0</accession>
<comment type="similarity">
    <text evidence="1">Belongs to the short-chain dehydrogenases/reductases (SDR) family.</text>
</comment>
<proteinExistence type="inferred from homology"/>
<dbReference type="RefSeq" id="WP_022614175.1">
    <property type="nucleotide sequence ID" value="NZ_LK391966.1"/>
</dbReference>
<dbReference type="EMBL" id="CAOF01000200">
    <property type="protein sequence ID" value="CCO50306.1"/>
    <property type="molecule type" value="Genomic_DNA"/>
</dbReference>
<dbReference type="PRINTS" id="PR00081">
    <property type="entry name" value="GDHRDH"/>
</dbReference>
<evidence type="ECO:0000313" key="5">
    <source>
        <dbReference type="Proteomes" id="UP000018211"/>
    </source>
</evidence>
<dbReference type="AlphaFoldDB" id="A0AAV2VZW0"/>